<accession>A0ABZ0RNG9</accession>
<protein>
    <submittedName>
        <fullName evidence="7">LysR family transcriptional regulator</fullName>
    </submittedName>
</protein>
<dbReference type="Pfam" id="PF03466">
    <property type="entry name" value="LysR_substrate"/>
    <property type="match status" value="1"/>
</dbReference>
<dbReference type="PANTHER" id="PTHR30346:SF26">
    <property type="entry name" value="HYDROGEN PEROXIDE-INDUCIBLE GENES ACTIVATOR"/>
    <property type="match status" value="1"/>
</dbReference>
<evidence type="ECO:0000256" key="5">
    <source>
        <dbReference type="ARBA" id="ARBA00023163"/>
    </source>
</evidence>
<reference evidence="7 8" key="1">
    <citation type="submission" date="2023-11" db="EMBL/GenBank/DDBJ databases">
        <title>Coraliomargarita sp. nov., isolated from marine algae.</title>
        <authorList>
            <person name="Lee J.K."/>
            <person name="Baek J.H."/>
            <person name="Kim J.M."/>
            <person name="Choi D.G."/>
            <person name="Jeon C.O."/>
        </authorList>
    </citation>
    <scope>NUCLEOTIDE SEQUENCE [LARGE SCALE GENOMIC DNA]</scope>
    <source>
        <strain evidence="7 8">J2-16</strain>
    </source>
</reference>
<feature type="domain" description="HTH lysR-type" evidence="6">
    <location>
        <begin position="1"/>
        <end position="58"/>
    </location>
</feature>
<dbReference type="SUPFAM" id="SSF53850">
    <property type="entry name" value="Periplasmic binding protein-like II"/>
    <property type="match status" value="1"/>
</dbReference>
<evidence type="ECO:0000256" key="1">
    <source>
        <dbReference type="ARBA" id="ARBA00009437"/>
    </source>
</evidence>
<dbReference type="PANTHER" id="PTHR30346">
    <property type="entry name" value="TRANSCRIPTIONAL DUAL REGULATOR HCAR-RELATED"/>
    <property type="match status" value="1"/>
</dbReference>
<dbReference type="InterPro" id="IPR036388">
    <property type="entry name" value="WH-like_DNA-bd_sf"/>
</dbReference>
<keyword evidence="2" id="KW-0805">Transcription regulation</keyword>
<dbReference type="PROSITE" id="PS50931">
    <property type="entry name" value="HTH_LYSR"/>
    <property type="match status" value="1"/>
</dbReference>
<evidence type="ECO:0000313" key="8">
    <source>
        <dbReference type="Proteomes" id="UP001324993"/>
    </source>
</evidence>
<dbReference type="PRINTS" id="PR00039">
    <property type="entry name" value="HTHLYSR"/>
</dbReference>
<comment type="similarity">
    <text evidence="1">Belongs to the LysR transcriptional regulatory family.</text>
</comment>
<dbReference type="Gene3D" id="3.40.190.10">
    <property type="entry name" value="Periplasmic binding protein-like II"/>
    <property type="match status" value="2"/>
</dbReference>
<sequence>MEIQQIRYFLAVAELRNFTRAAERCHVAQPSLSQQIKKLEQELGGALFHRMGRRILLTEQGELLESKAKTILLEHENAIQQVSDSFQCSRTVTLGAIMTIAPYLVPALLHKLTESECSSLRIEENFTETLIEKVRRGRLDFAIMSSPLKEPDLLVQVLGHERFLAVMPKEHPLNLRPGKVTLDELVREPFLELNNIHCAGKQIHEICRLSSGKRNTVFLSSQIETIRRLVLEGKGVTILPQMSLHGHDDMGIKEIEGMTLEREITLVQHPDRYLSKSAQELKDKLKAFTQQYLQAV</sequence>
<dbReference type="Gene3D" id="1.10.10.10">
    <property type="entry name" value="Winged helix-like DNA-binding domain superfamily/Winged helix DNA-binding domain"/>
    <property type="match status" value="1"/>
</dbReference>
<evidence type="ECO:0000256" key="4">
    <source>
        <dbReference type="ARBA" id="ARBA00023159"/>
    </source>
</evidence>
<dbReference type="InterPro" id="IPR005119">
    <property type="entry name" value="LysR_subst-bd"/>
</dbReference>
<keyword evidence="5" id="KW-0804">Transcription</keyword>
<evidence type="ECO:0000259" key="6">
    <source>
        <dbReference type="PROSITE" id="PS50931"/>
    </source>
</evidence>
<keyword evidence="8" id="KW-1185">Reference proteome</keyword>
<proteinExistence type="inferred from homology"/>
<dbReference type="RefSeq" id="WP_319833913.1">
    <property type="nucleotide sequence ID" value="NZ_CP138858.1"/>
</dbReference>
<dbReference type="InterPro" id="IPR000847">
    <property type="entry name" value="LysR_HTH_N"/>
</dbReference>
<keyword evidence="3" id="KW-0238">DNA-binding</keyword>
<dbReference type="InterPro" id="IPR036390">
    <property type="entry name" value="WH_DNA-bd_sf"/>
</dbReference>
<dbReference type="Pfam" id="PF00126">
    <property type="entry name" value="HTH_1"/>
    <property type="match status" value="1"/>
</dbReference>
<evidence type="ECO:0000313" key="7">
    <source>
        <dbReference type="EMBL" id="WPJ97062.1"/>
    </source>
</evidence>
<evidence type="ECO:0000256" key="2">
    <source>
        <dbReference type="ARBA" id="ARBA00023015"/>
    </source>
</evidence>
<dbReference type="CDD" id="cd05466">
    <property type="entry name" value="PBP2_LTTR_substrate"/>
    <property type="match status" value="1"/>
</dbReference>
<dbReference type="SUPFAM" id="SSF46785">
    <property type="entry name" value="Winged helix' DNA-binding domain"/>
    <property type="match status" value="1"/>
</dbReference>
<dbReference type="EMBL" id="CP138858">
    <property type="protein sequence ID" value="WPJ97062.1"/>
    <property type="molecule type" value="Genomic_DNA"/>
</dbReference>
<evidence type="ECO:0000256" key="3">
    <source>
        <dbReference type="ARBA" id="ARBA00023125"/>
    </source>
</evidence>
<gene>
    <name evidence="7" type="ORF">SH580_05000</name>
</gene>
<dbReference type="Proteomes" id="UP001324993">
    <property type="component" value="Chromosome"/>
</dbReference>
<name>A0ABZ0RNG9_9BACT</name>
<organism evidence="7 8">
    <name type="scientific">Coraliomargarita algicola</name>
    <dbReference type="NCBI Taxonomy" id="3092156"/>
    <lineage>
        <taxon>Bacteria</taxon>
        <taxon>Pseudomonadati</taxon>
        <taxon>Verrucomicrobiota</taxon>
        <taxon>Opitutia</taxon>
        <taxon>Puniceicoccales</taxon>
        <taxon>Coraliomargaritaceae</taxon>
        <taxon>Coraliomargarita</taxon>
    </lineage>
</organism>
<keyword evidence="4" id="KW-0010">Activator</keyword>